<proteinExistence type="predicted"/>
<sequence>MRFFFDTSLIISLFLIKYTLQFRCYACENQIDCNDPFITNKQYFYTCPTGFNICQKIVYKSEYGLEQVVRKCASLCPVGQISYNGFTATSYCCNSAECNTGKTEKAFK</sequence>
<dbReference type="InterPro" id="IPR035076">
    <property type="entry name" value="Toxin/TOLIP"/>
</dbReference>
<dbReference type="InterPro" id="IPR045860">
    <property type="entry name" value="Snake_toxin-like_sf"/>
</dbReference>
<evidence type="ECO:0000259" key="2">
    <source>
        <dbReference type="Pfam" id="PF00087"/>
    </source>
</evidence>
<dbReference type="OrthoDB" id="6110560at2759"/>
<organism evidence="3 4">
    <name type="scientific">Brachionus calyciflorus</name>
    <dbReference type="NCBI Taxonomy" id="104777"/>
    <lineage>
        <taxon>Eukaryota</taxon>
        <taxon>Metazoa</taxon>
        <taxon>Spiralia</taxon>
        <taxon>Gnathifera</taxon>
        <taxon>Rotifera</taxon>
        <taxon>Eurotatoria</taxon>
        <taxon>Monogononta</taxon>
        <taxon>Pseudotrocha</taxon>
        <taxon>Ploima</taxon>
        <taxon>Brachionidae</taxon>
        <taxon>Brachionus</taxon>
    </lineage>
</organism>
<reference evidence="3" key="1">
    <citation type="submission" date="2021-02" db="EMBL/GenBank/DDBJ databases">
        <authorList>
            <person name="Nowell W R."/>
        </authorList>
    </citation>
    <scope>NUCLEOTIDE SEQUENCE</scope>
    <source>
        <strain evidence="3">Ploen Becks lab</strain>
    </source>
</reference>
<comment type="caution">
    <text evidence="3">The sequence shown here is derived from an EMBL/GenBank/DDBJ whole genome shotgun (WGS) entry which is preliminary data.</text>
</comment>
<feature type="signal peptide" evidence="1">
    <location>
        <begin position="1"/>
        <end position="21"/>
    </location>
</feature>
<gene>
    <name evidence="3" type="ORF">OXX778_LOCUS3654</name>
</gene>
<name>A0A813PAN9_9BILA</name>
<evidence type="ECO:0000313" key="3">
    <source>
        <dbReference type="EMBL" id="CAF0746043.1"/>
    </source>
</evidence>
<dbReference type="Gene3D" id="2.10.60.10">
    <property type="entry name" value="CD59"/>
    <property type="match status" value="1"/>
</dbReference>
<feature type="chain" id="PRO_5032531114" description="Snake toxin/toxin-like domain-containing protein" evidence="1">
    <location>
        <begin position="22"/>
        <end position="108"/>
    </location>
</feature>
<feature type="domain" description="Snake toxin/toxin-like" evidence="2">
    <location>
        <begin position="23"/>
        <end position="99"/>
    </location>
</feature>
<evidence type="ECO:0000313" key="4">
    <source>
        <dbReference type="Proteomes" id="UP000663879"/>
    </source>
</evidence>
<protein>
    <recommendedName>
        <fullName evidence="2">Snake toxin/toxin-like domain-containing protein</fullName>
    </recommendedName>
</protein>
<dbReference type="Pfam" id="PF00087">
    <property type="entry name" value="Toxin_TOLIP"/>
    <property type="match status" value="1"/>
</dbReference>
<dbReference type="CDD" id="cd00117">
    <property type="entry name" value="TFP"/>
    <property type="match status" value="1"/>
</dbReference>
<evidence type="ECO:0000256" key="1">
    <source>
        <dbReference type="SAM" id="SignalP"/>
    </source>
</evidence>
<keyword evidence="4" id="KW-1185">Reference proteome</keyword>
<accession>A0A813PAN9</accession>
<dbReference type="SUPFAM" id="SSF57302">
    <property type="entry name" value="Snake toxin-like"/>
    <property type="match status" value="1"/>
</dbReference>
<dbReference type="EMBL" id="CAJNOC010000329">
    <property type="protein sequence ID" value="CAF0746043.1"/>
    <property type="molecule type" value="Genomic_DNA"/>
</dbReference>
<dbReference type="Proteomes" id="UP000663879">
    <property type="component" value="Unassembled WGS sequence"/>
</dbReference>
<dbReference type="AlphaFoldDB" id="A0A813PAN9"/>
<keyword evidence="1" id="KW-0732">Signal</keyword>